<evidence type="ECO:0000313" key="2">
    <source>
        <dbReference type="Proteomes" id="UP000189177"/>
    </source>
</evidence>
<evidence type="ECO:0000313" key="1">
    <source>
        <dbReference type="EMBL" id="OOC10051.1"/>
    </source>
</evidence>
<organism evidence="1 2">
    <name type="scientific">Thioalkalivibrio halophilus</name>
    <dbReference type="NCBI Taxonomy" id="252474"/>
    <lineage>
        <taxon>Bacteria</taxon>
        <taxon>Pseudomonadati</taxon>
        <taxon>Pseudomonadota</taxon>
        <taxon>Gammaproteobacteria</taxon>
        <taxon>Chromatiales</taxon>
        <taxon>Ectothiorhodospiraceae</taxon>
        <taxon>Thioalkalivibrio</taxon>
    </lineage>
</organism>
<dbReference type="AlphaFoldDB" id="A0A1V2ZYE0"/>
<dbReference type="OrthoDB" id="5783890at2"/>
<dbReference type="EMBL" id="MUZR01000024">
    <property type="protein sequence ID" value="OOC10051.1"/>
    <property type="molecule type" value="Genomic_DNA"/>
</dbReference>
<dbReference type="Proteomes" id="UP000189177">
    <property type="component" value="Unassembled WGS sequence"/>
</dbReference>
<accession>A0A1V2ZYE0</accession>
<dbReference type="STRING" id="252474.B1A74_07655"/>
<sequence length="141" mass="15816">MINQHTLWASDFAWTEWLLVAGGRKGLFLMPENKGGPEQLEIHTLPLQGEGQLIHKGGWLTDTQRDAVLMELTVYGRTPETLAREFEEGEVRAGPLRDMAIRLAEAEGRVCERMLNEPQCRFRAQLHLPSTSSAGGRSCDE</sequence>
<protein>
    <submittedName>
        <fullName evidence="1">Uncharacterized protein</fullName>
    </submittedName>
</protein>
<keyword evidence="2" id="KW-1185">Reference proteome</keyword>
<comment type="caution">
    <text evidence="1">The sequence shown here is derived from an EMBL/GenBank/DDBJ whole genome shotgun (WGS) entry which is preliminary data.</text>
</comment>
<reference evidence="1 2" key="1">
    <citation type="submission" date="2017-02" db="EMBL/GenBank/DDBJ databases">
        <title>Genomic diversity within the haloalkaliphilic genus Thioalkalivibrio.</title>
        <authorList>
            <person name="Ahn A.-C."/>
            <person name="Meier-Kolthoff J."/>
            <person name="Overmars L."/>
            <person name="Richter M."/>
            <person name="Woyke T."/>
            <person name="Sorokin D.Y."/>
            <person name="Muyzer G."/>
        </authorList>
    </citation>
    <scope>NUCLEOTIDE SEQUENCE [LARGE SCALE GENOMIC DNA]</scope>
    <source>
        <strain evidence="1 2">HL17</strain>
    </source>
</reference>
<gene>
    <name evidence="1" type="ORF">B1A74_07655</name>
</gene>
<name>A0A1V2ZYE0_9GAMM</name>
<dbReference type="RefSeq" id="WP_077244262.1">
    <property type="nucleotide sequence ID" value="NZ_MUZR01000024.1"/>
</dbReference>
<proteinExistence type="predicted"/>